<organism evidence="1 2">
    <name type="scientific">Rousettus aegyptiacus</name>
    <name type="common">Egyptian fruit bat</name>
    <name type="synonym">Pteropus aegyptiacus</name>
    <dbReference type="NCBI Taxonomy" id="9407"/>
    <lineage>
        <taxon>Eukaryota</taxon>
        <taxon>Metazoa</taxon>
        <taxon>Chordata</taxon>
        <taxon>Craniata</taxon>
        <taxon>Vertebrata</taxon>
        <taxon>Euteleostomi</taxon>
        <taxon>Mammalia</taxon>
        <taxon>Eutheria</taxon>
        <taxon>Laurasiatheria</taxon>
        <taxon>Chiroptera</taxon>
        <taxon>Yinpterochiroptera</taxon>
        <taxon>Pteropodoidea</taxon>
        <taxon>Pteropodidae</taxon>
        <taxon>Rousettinae</taxon>
        <taxon>Rousettus</taxon>
    </lineage>
</organism>
<reference evidence="1 2" key="1">
    <citation type="journal article" date="2020" name="Nature">
        <title>Six reference-quality genomes reveal evolution of bat adaptations.</title>
        <authorList>
            <person name="Jebb D."/>
            <person name="Huang Z."/>
            <person name="Pippel M."/>
            <person name="Hughes G.M."/>
            <person name="Lavrichenko K."/>
            <person name="Devanna P."/>
            <person name="Winkler S."/>
            <person name="Jermiin L.S."/>
            <person name="Skirmuntt E.C."/>
            <person name="Katzourakis A."/>
            <person name="Burkitt-Gray L."/>
            <person name="Ray D.A."/>
            <person name="Sullivan K.A.M."/>
            <person name="Roscito J.G."/>
            <person name="Kirilenko B.M."/>
            <person name="Davalos L.M."/>
            <person name="Corthals A.P."/>
            <person name="Power M.L."/>
            <person name="Jones G."/>
            <person name="Ransome R.D."/>
            <person name="Dechmann D.K.N."/>
            <person name="Locatelli A.G."/>
            <person name="Puechmaille S.J."/>
            <person name="Fedrigo O."/>
            <person name="Jarvis E.D."/>
            <person name="Hiller M."/>
            <person name="Vernes S.C."/>
            <person name="Myers E.W."/>
            <person name="Teeling E.C."/>
        </authorList>
    </citation>
    <scope>NUCLEOTIDE SEQUENCE [LARGE SCALE GENOMIC DNA]</scope>
    <source>
        <strain evidence="1">MRouAeg1</strain>
        <tissue evidence="1">Muscle</tissue>
    </source>
</reference>
<comment type="caution">
    <text evidence="1">The sequence shown here is derived from an EMBL/GenBank/DDBJ whole genome shotgun (WGS) entry which is preliminary data.</text>
</comment>
<dbReference type="Proteomes" id="UP000593571">
    <property type="component" value="Unassembled WGS sequence"/>
</dbReference>
<proteinExistence type="predicted"/>
<name>A0A7J8JGJ6_ROUAE</name>
<gene>
    <name evidence="1" type="ORF">HJG63_010060</name>
</gene>
<keyword evidence="2" id="KW-1185">Reference proteome</keyword>
<dbReference type="AlphaFoldDB" id="A0A7J8JGJ6"/>
<protein>
    <submittedName>
        <fullName evidence="1">Uncharacterized protein</fullName>
    </submittedName>
</protein>
<accession>A0A7J8JGJ6</accession>
<sequence>MKLYERPQFSPAVQLLGVGRCRTLLPSPTILGTWRSLLSISRFIPYDFRWPLGMTPYKPPRTSHPRVSLPQPQTTSAWQGCPLCLPCSSSHEPPHPGVLPGRYLGPGWGPGQVGGQAAPATCEWVPGCSTCGKRSSSACKGSQCGVPDFNDRHPTGSRFSVSLVQAPPPGRPSELIACSPDTRVCSGATASRTRQGFRTRSCIRGDTTRDSAGVAVLPGKPTGFCGETSKQQEIIGRWQIQSQHPDMKGCHVFKH</sequence>
<dbReference type="EMBL" id="JACASE010000002">
    <property type="protein sequence ID" value="KAF6495651.1"/>
    <property type="molecule type" value="Genomic_DNA"/>
</dbReference>
<evidence type="ECO:0000313" key="2">
    <source>
        <dbReference type="Proteomes" id="UP000593571"/>
    </source>
</evidence>
<evidence type="ECO:0000313" key="1">
    <source>
        <dbReference type="EMBL" id="KAF6495651.1"/>
    </source>
</evidence>